<evidence type="ECO:0008006" key="3">
    <source>
        <dbReference type="Google" id="ProtNLM"/>
    </source>
</evidence>
<organism evidence="1 2">
    <name type="scientific">Treponema parvum</name>
    <dbReference type="NCBI Taxonomy" id="138851"/>
    <lineage>
        <taxon>Bacteria</taxon>
        <taxon>Pseudomonadati</taxon>
        <taxon>Spirochaetota</taxon>
        <taxon>Spirochaetia</taxon>
        <taxon>Spirochaetales</taxon>
        <taxon>Treponemataceae</taxon>
        <taxon>Treponema</taxon>
    </lineage>
</organism>
<dbReference type="InterPro" id="IPR016024">
    <property type="entry name" value="ARM-type_fold"/>
</dbReference>
<name>A0A975F1W9_9SPIR</name>
<dbReference type="AlphaFoldDB" id="A0A975F1W9"/>
<accession>A0A975F1W9</accession>
<dbReference type="Gene3D" id="1.25.10.10">
    <property type="entry name" value="Leucine-rich Repeat Variant"/>
    <property type="match status" value="1"/>
</dbReference>
<dbReference type="SUPFAM" id="SSF48371">
    <property type="entry name" value="ARM repeat"/>
    <property type="match status" value="1"/>
</dbReference>
<dbReference type="InterPro" id="IPR011989">
    <property type="entry name" value="ARM-like"/>
</dbReference>
<evidence type="ECO:0000313" key="1">
    <source>
        <dbReference type="EMBL" id="QTQ13061.1"/>
    </source>
</evidence>
<sequence>MDTIQQLKQNSHLPGPRANLELLYSFSKTATEDEIHECLALIRNDTENSPDEFAGMCGIVAYALYHQNDNKAAIDFIARYASHKSWRIREAVAIAVQELAKKDITATLKNIVNLKNGNSYEKRAAVAGLCEPKLLKDKTVAVQVIRLLDEITATLAHSDKLTDEEDALKKALGYGWSVAIVHAPTEGKKAFEKLLQKNSKHIKWIMKENLKKNQLIKTDAEWVRMIENRLV</sequence>
<proteinExistence type="predicted"/>
<gene>
    <name evidence="1" type="ORF">HRQ91_00540</name>
</gene>
<keyword evidence="2" id="KW-1185">Reference proteome</keyword>
<dbReference type="EMBL" id="CP054142">
    <property type="protein sequence ID" value="QTQ13061.1"/>
    <property type="molecule type" value="Genomic_DNA"/>
</dbReference>
<dbReference type="KEGG" id="tpav:HRQ91_00540"/>
<protein>
    <recommendedName>
        <fullName evidence="3">HEAT repeat domain-containing protein</fullName>
    </recommendedName>
</protein>
<evidence type="ECO:0000313" key="2">
    <source>
        <dbReference type="Proteomes" id="UP000671908"/>
    </source>
</evidence>
<dbReference type="RefSeq" id="WP_210119795.1">
    <property type="nucleotide sequence ID" value="NZ_CP054142.1"/>
</dbReference>
<reference evidence="1 2" key="1">
    <citation type="journal article" date="2021" name="Microbiol. Resour. Announc.">
        <title>Complete Genome Sequences of Three Human Oral Treponema parvum Isolates.</title>
        <authorList>
            <person name="Zeng H."/>
            <person name="Watt R.M."/>
        </authorList>
    </citation>
    <scope>NUCLEOTIDE SEQUENCE [LARGE SCALE GENOMIC DNA]</scope>
    <source>
        <strain evidence="1 2">ATCC 700770</strain>
    </source>
</reference>
<dbReference type="Proteomes" id="UP000671908">
    <property type="component" value="Chromosome"/>
</dbReference>